<dbReference type="Gene3D" id="3.40.920.10">
    <property type="entry name" value="Pyruvate-ferredoxin oxidoreductase, PFOR, domain III"/>
    <property type="match status" value="1"/>
</dbReference>
<keyword evidence="3" id="KW-0670">Pyruvate</keyword>
<gene>
    <name evidence="3" type="ORF">ASZ90_000750</name>
</gene>
<sequence>MQRHRVFLTGVGGQGTLTSTRLLALAAMDAGLDVVSGEIHGMAQRGGVVESTVLMGGFHSPKISPGEADILLGFEPLEALRALSMLHRGGFAAVNTDPIPPLSSALEREPYPSLETMCAPIREWAGKAVFVPCHTLGVKAGNPQSANTALLGAACAAGAFPFGMEAMEAAIKKHLPPKIVDVNLVALRLGADALGG</sequence>
<dbReference type="EMBL" id="LNQE01000097">
    <property type="protein sequence ID" value="KUG29352.1"/>
    <property type="molecule type" value="Genomic_DNA"/>
</dbReference>
<dbReference type="GO" id="GO:0043805">
    <property type="term" value="F:indolepyruvate ferredoxin oxidoreductase activity"/>
    <property type="evidence" value="ECO:0007669"/>
    <property type="project" value="UniProtKB-EC"/>
</dbReference>
<evidence type="ECO:0000259" key="2">
    <source>
        <dbReference type="Pfam" id="PF01558"/>
    </source>
</evidence>
<proteinExistence type="predicted"/>
<accession>A0A0W8G862</accession>
<evidence type="ECO:0000313" key="3">
    <source>
        <dbReference type="EMBL" id="KUG29352.1"/>
    </source>
</evidence>
<dbReference type="Pfam" id="PF01558">
    <property type="entry name" value="POR"/>
    <property type="match status" value="1"/>
</dbReference>
<keyword evidence="1 3" id="KW-0560">Oxidoreductase</keyword>
<dbReference type="InterPro" id="IPR019752">
    <property type="entry name" value="Pyrv/ketoisovalerate_OxRed_cat"/>
</dbReference>
<dbReference type="PANTHER" id="PTHR43854">
    <property type="entry name" value="INDOLEPYRUVATE OXIDOREDUCTASE SUBUNIT IORB"/>
    <property type="match status" value="1"/>
</dbReference>
<dbReference type="EC" id="1.2.7.8" evidence="3"/>
<dbReference type="InterPro" id="IPR002869">
    <property type="entry name" value="Pyrv_flavodox_OxRed_cen"/>
</dbReference>
<name>A0A0W8G862_9ZZZZ</name>
<feature type="domain" description="Pyruvate/ketoisovalerate oxidoreductase catalytic" evidence="2">
    <location>
        <begin position="12"/>
        <end position="191"/>
    </location>
</feature>
<dbReference type="InterPro" id="IPR052198">
    <property type="entry name" value="IorB_Oxidoreductase"/>
</dbReference>
<comment type="caution">
    <text evidence="3">The sequence shown here is derived from an EMBL/GenBank/DDBJ whole genome shotgun (WGS) entry which is preliminary data.</text>
</comment>
<evidence type="ECO:0000256" key="1">
    <source>
        <dbReference type="ARBA" id="ARBA00023002"/>
    </source>
</evidence>
<dbReference type="SUPFAM" id="SSF53323">
    <property type="entry name" value="Pyruvate-ferredoxin oxidoreductase, PFOR, domain III"/>
    <property type="match status" value="1"/>
</dbReference>
<dbReference type="AlphaFoldDB" id="A0A0W8G862"/>
<dbReference type="PANTHER" id="PTHR43854:SF1">
    <property type="entry name" value="INDOLEPYRUVATE OXIDOREDUCTASE SUBUNIT IORB"/>
    <property type="match status" value="1"/>
</dbReference>
<reference evidence="3" key="1">
    <citation type="journal article" date="2015" name="Proc. Natl. Acad. Sci. U.S.A.">
        <title>Networks of energetic and metabolic interactions define dynamics in microbial communities.</title>
        <authorList>
            <person name="Embree M."/>
            <person name="Liu J.K."/>
            <person name="Al-Bassam M.M."/>
            <person name="Zengler K."/>
        </authorList>
    </citation>
    <scope>NUCLEOTIDE SEQUENCE</scope>
</reference>
<organism evidence="3">
    <name type="scientific">hydrocarbon metagenome</name>
    <dbReference type="NCBI Taxonomy" id="938273"/>
    <lineage>
        <taxon>unclassified sequences</taxon>
        <taxon>metagenomes</taxon>
        <taxon>ecological metagenomes</taxon>
    </lineage>
</organism>
<protein>
    <submittedName>
        <fullName evidence="3">Indolepyruvate oxidoreductase subunit iorb</fullName>
        <ecNumber evidence="3">1.2.7.8</ecNumber>
    </submittedName>
</protein>